<dbReference type="InterPro" id="IPR003675">
    <property type="entry name" value="Rce1/LyrA-like_dom"/>
</dbReference>
<sequence length="456" mass="51063">MNSAVIGSNDDGTSTTKGRWLRYRSIKDLSLRELYLVGLTCLGFVSAASVSMPVLVSYVVVAEFLTYWHVEDAEEKDFFNEVRGLSYAFAALIFFSSHWFTGSAFASFLKRAFNSVGIGLYEGLLVMLALTLNRPVYATKQKDDSWRYVKSALVVLVSVYVFSGCIVGFGRIIANFTLRSKFEIILASLVSYATKIFGIALVAKGVLGYDFAHLFQQANRSFSESFRYFLCGVIIIILPMSLLNPVSWLSTSTFVFSANLFSWDFVTYVTYCAFLLVEVLLQTLYEEIIFRTALDMIWTYAGFGSKSQVEGKIVVQEQRSLYRQVVDILFMATIFAAAHMFNPVETGRAWVSGFQKFISYALTTSLPYYISQVFTDGNELGWGAHFMHNLRIFMMRFDHGVGIGFFSCNFLSNPPLSVLLANGVFSSVLYGGAACGMVMLVKEQEEESREVSVSTP</sequence>
<feature type="transmembrane region" description="Helical" evidence="1">
    <location>
        <begin position="228"/>
        <end position="248"/>
    </location>
</feature>
<keyword evidence="1" id="KW-0812">Transmembrane</keyword>
<feature type="transmembrane region" description="Helical" evidence="1">
    <location>
        <begin position="34"/>
        <end position="61"/>
    </location>
</feature>
<evidence type="ECO:0000256" key="1">
    <source>
        <dbReference type="SAM" id="Phobius"/>
    </source>
</evidence>
<accession>A0ABT1L491</accession>
<proteinExistence type="predicted"/>
<keyword evidence="1" id="KW-1133">Transmembrane helix</keyword>
<organism evidence="3 4">
    <name type="scientific">Candidatus Synchoanobacter obligatus</name>
    <dbReference type="NCBI Taxonomy" id="2919597"/>
    <lineage>
        <taxon>Bacteria</taxon>
        <taxon>Pseudomonadati</taxon>
        <taxon>Pseudomonadota</taxon>
        <taxon>Gammaproteobacteria</taxon>
        <taxon>Candidatus Comchoanobacterales</taxon>
        <taxon>Candidatus Comchoanobacteraceae</taxon>
        <taxon>Candidatus Synchoanobacter</taxon>
    </lineage>
</organism>
<feature type="transmembrane region" description="Helical" evidence="1">
    <location>
        <begin position="185"/>
        <end position="207"/>
    </location>
</feature>
<protein>
    <recommendedName>
        <fullName evidence="2">CAAX prenyl protease 2/Lysostaphin resistance protein A-like domain-containing protein</fullName>
    </recommendedName>
</protein>
<evidence type="ECO:0000259" key="2">
    <source>
        <dbReference type="Pfam" id="PF02517"/>
    </source>
</evidence>
<dbReference type="Proteomes" id="UP001320768">
    <property type="component" value="Unassembled WGS sequence"/>
</dbReference>
<dbReference type="EMBL" id="JAKUDN010000001">
    <property type="protein sequence ID" value="MCP8351997.1"/>
    <property type="molecule type" value="Genomic_DNA"/>
</dbReference>
<keyword evidence="4" id="KW-1185">Reference proteome</keyword>
<feature type="transmembrane region" description="Helical" evidence="1">
    <location>
        <begin position="82"/>
        <end position="100"/>
    </location>
</feature>
<feature type="transmembrane region" description="Helical" evidence="1">
    <location>
        <begin position="260"/>
        <end position="281"/>
    </location>
</feature>
<evidence type="ECO:0000313" key="3">
    <source>
        <dbReference type="EMBL" id="MCP8351997.1"/>
    </source>
</evidence>
<dbReference type="RefSeq" id="WP_258569102.1">
    <property type="nucleotide sequence ID" value="NZ_JAKUDN010000001.1"/>
</dbReference>
<dbReference type="Pfam" id="PF02517">
    <property type="entry name" value="Rce1-like"/>
    <property type="match status" value="1"/>
</dbReference>
<name>A0ABT1L491_9GAMM</name>
<feature type="transmembrane region" description="Helical" evidence="1">
    <location>
        <begin position="112"/>
        <end position="132"/>
    </location>
</feature>
<reference evidence="3 4" key="1">
    <citation type="journal article" date="2022" name="Nat. Microbiol.">
        <title>The microbiome of a bacterivorous marine choanoflagellate contains a resource-demanding obligate bacterial associate.</title>
        <authorList>
            <person name="Needham D.M."/>
            <person name="Poirier C."/>
            <person name="Bachy C."/>
            <person name="George E.E."/>
            <person name="Wilken S."/>
            <person name="Yung C.C.M."/>
            <person name="Limardo A.J."/>
            <person name="Morando M."/>
            <person name="Sudek L."/>
            <person name="Malmstrom R.R."/>
            <person name="Keeling P.J."/>
            <person name="Santoro A.E."/>
            <person name="Worden A.Z."/>
        </authorList>
    </citation>
    <scope>NUCLEOTIDE SEQUENCE [LARGE SCALE GENOMIC DNA]</scope>
    <source>
        <strain evidence="3 4">Comchoano-2</strain>
    </source>
</reference>
<gene>
    <name evidence="3" type="ORF">MKS91_01650</name>
</gene>
<feature type="transmembrane region" description="Helical" evidence="1">
    <location>
        <begin position="153"/>
        <end position="173"/>
    </location>
</feature>
<comment type="caution">
    <text evidence="3">The sequence shown here is derived from an EMBL/GenBank/DDBJ whole genome shotgun (WGS) entry which is preliminary data.</text>
</comment>
<evidence type="ECO:0000313" key="4">
    <source>
        <dbReference type="Proteomes" id="UP001320768"/>
    </source>
</evidence>
<keyword evidence="1" id="KW-0472">Membrane</keyword>
<feature type="domain" description="CAAX prenyl protease 2/Lysostaphin resistance protein A-like" evidence="2">
    <location>
        <begin position="271"/>
        <end position="390"/>
    </location>
</feature>